<name>A0A5C0VPY0_9SPHI</name>
<evidence type="ECO:0008006" key="3">
    <source>
        <dbReference type="Google" id="ProtNLM"/>
    </source>
</evidence>
<dbReference type="AlphaFoldDB" id="A0A5C0VPY0"/>
<gene>
    <name evidence="1" type="ORF">FYC62_15690</name>
</gene>
<dbReference type="Proteomes" id="UP000323653">
    <property type="component" value="Chromosome"/>
</dbReference>
<organism evidence="1 2">
    <name type="scientific">Pedobacter aquae</name>
    <dbReference type="NCBI Taxonomy" id="2605747"/>
    <lineage>
        <taxon>Bacteria</taxon>
        <taxon>Pseudomonadati</taxon>
        <taxon>Bacteroidota</taxon>
        <taxon>Sphingobacteriia</taxon>
        <taxon>Sphingobacteriales</taxon>
        <taxon>Sphingobacteriaceae</taxon>
        <taxon>Pedobacter</taxon>
    </lineage>
</organism>
<proteinExistence type="predicted"/>
<reference evidence="1 2" key="1">
    <citation type="submission" date="2019-08" db="EMBL/GenBank/DDBJ databases">
        <title>Pedobacter sp. nov., isolated from Han river, South Korea.</title>
        <authorList>
            <person name="Lee D.-H."/>
            <person name="Kim Y.-S."/>
            <person name="Hwang E.-M."/>
            <person name="Le Tran T.C."/>
            <person name="Cha C.-J."/>
        </authorList>
    </citation>
    <scope>NUCLEOTIDE SEQUENCE [LARGE SCALE GENOMIC DNA]</scope>
    <source>
        <strain evidence="1 2">CJ43</strain>
    </source>
</reference>
<dbReference type="RefSeq" id="WP_149075624.1">
    <property type="nucleotide sequence ID" value="NZ_CP043329.1"/>
</dbReference>
<evidence type="ECO:0000313" key="2">
    <source>
        <dbReference type="Proteomes" id="UP000323653"/>
    </source>
</evidence>
<keyword evidence="2" id="KW-1185">Reference proteome</keyword>
<dbReference type="KEGG" id="pej:FYC62_15690"/>
<accession>A0A5C0VPY0</accession>
<dbReference type="InterPro" id="IPR009387">
    <property type="entry name" value="HigB-2"/>
</dbReference>
<dbReference type="EMBL" id="CP043329">
    <property type="protein sequence ID" value="QEK52954.1"/>
    <property type="molecule type" value="Genomic_DNA"/>
</dbReference>
<dbReference type="Pfam" id="PF06296">
    <property type="entry name" value="RelE"/>
    <property type="match status" value="1"/>
</dbReference>
<evidence type="ECO:0000313" key="1">
    <source>
        <dbReference type="EMBL" id="QEK52954.1"/>
    </source>
</evidence>
<protein>
    <recommendedName>
        <fullName evidence="3">mRNA-degrading endonuclease RelE of RelBE toxin-antitoxin system</fullName>
    </recommendedName>
</protein>
<sequence>MTYKVYTIDYFDKQLKKLVKKYPSLKSEIIELINSLKENPNLGTPIGNKCYKIRLAISSKGKGKSGGARVISYVAFVDNHIFLLSIYDKSNQDSISDIQLLQLLEKFK</sequence>